<gene>
    <name evidence="1" type="ORF">HQ393_01710</name>
</gene>
<protein>
    <submittedName>
        <fullName evidence="1">Uncharacterized protein</fullName>
    </submittedName>
</protein>
<accession>A0A7H9BEA2</accession>
<proteinExistence type="predicted"/>
<evidence type="ECO:0000313" key="1">
    <source>
        <dbReference type="EMBL" id="QLG87060.1"/>
    </source>
</evidence>
<organism evidence="1 2">
    <name type="scientific">Chitinibacter bivalviorum</name>
    <dbReference type="NCBI Taxonomy" id="2739434"/>
    <lineage>
        <taxon>Bacteria</taxon>
        <taxon>Pseudomonadati</taxon>
        <taxon>Pseudomonadota</taxon>
        <taxon>Betaproteobacteria</taxon>
        <taxon>Neisseriales</taxon>
        <taxon>Chitinibacteraceae</taxon>
        <taxon>Chitinibacter</taxon>
    </lineage>
</organism>
<dbReference type="KEGG" id="chiz:HQ393_01710"/>
<dbReference type="Proteomes" id="UP000509597">
    <property type="component" value="Chromosome"/>
</dbReference>
<name>A0A7H9BEA2_9NEIS</name>
<sequence length="179" mass="19396">MMNNNPSLARQAVDDKKAAFAAFFASANESSYQPSTSGSALEADAIALPQAAHGEQCRDLFLLPSHSPATASLWRDIVSEVAAALWCSTEDKRFLLAQLPQQDPSYLRTVILMAQAHQVPITQSFEFWGLVRPDLLWLRVQDRRSGTACFISLGSLPAGAADDGRELYRGATVTLSALA</sequence>
<dbReference type="AlphaFoldDB" id="A0A7H9BEA2"/>
<reference evidence="1 2" key="1">
    <citation type="submission" date="2020-07" db="EMBL/GenBank/DDBJ databases">
        <title>Complete genome sequence of Chitinibacter sp. 2T18.</title>
        <authorList>
            <person name="Bae J.-W."/>
            <person name="Choi J.-W."/>
        </authorList>
    </citation>
    <scope>NUCLEOTIDE SEQUENCE [LARGE SCALE GENOMIC DNA]</scope>
    <source>
        <strain evidence="1 2">2T18</strain>
    </source>
</reference>
<dbReference type="EMBL" id="CP058627">
    <property type="protein sequence ID" value="QLG87060.1"/>
    <property type="molecule type" value="Genomic_DNA"/>
</dbReference>
<evidence type="ECO:0000313" key="2">
    <source>
        <dbReference type="Proteomes" id="UP000509597"/>
    </source>
</evidence>
<dbReference type="RefSeq" id="WP_179357146.1">
    <property type="nucleotide sequence ID" value="NZ_CP058627.1"/>
</dbReference>
<keyword evidence="2" id="KW-1185">Reference proteome</keyword>